<organism evidence="1 2">
    <name type="scientific">Brassica cretica</name>
    <name type="common">Mustard</name>
    <dbReference type="NCBI Taxonomy" id="69181"/>
    <lineage>
        <taxon>Eukaryota</taxon>
        <taxon>Viridiplantae</taxon>
        <taxon>Streptophyta</taxon>
        <taxon>Embryophyta</taxon>
        <taxon>Tracheophyta</taxon>
        <taxon>Spermatophyta</taxon>
        <taxon>Magnoliopsida</taxon>
        <taxon>eudicotyledons</taxon>
        <taxon>Gunneridae</taxon>
        <taxon>Pentapetalae</taxon>
        <taxon>rosids</taxon>
        <taxon>malvids</taxon>
        <taxon>Brassicales</taxon>
        <taxon>Brassicaceae</taxon>
        <taxon>Brassiceae</taxon>
        <taxon>Brassica</taxon>
    </lineage>
</organism>
<sequence>MNVDTMFRVWLYPLGSEPNAEGRLVVLIFEWPCCRWFVFRQIGSRPVGFFVLTEGPVLQAGEGIWGDVCYSWIAGTGRELSGIHDRA</sequence>
<proteinExistence type="predicted"/>
<accession>A0A8S9QAM8</accession>
<reference evidence="1" key="1">
    <citation type="submission" date="2019-12" db="EMBL/GenBank/DDBJ databases">
        <title>Genome sequencing and annotation of Brassica cretica.</title>
        <authorList>
            <person name="Studholme D.J."/>
            <person name="Sarris P."/>
        </authorList>
    </citation>
    <scope>NUCLEOTIDE SEQUENCE</scope>
    <source>
        <strain evidence="1">PFS-109/04</strain>
        <tissue evidence="1">Leaf</tissue>
    </source>
</reference>
<evidence type="ECO:0000313" key="1">
    <source>
        <dbReference type="EMBL" id="KAF3539187.1"/>
    </source>
</evidence>
<comment type="caution">
    <text evidence="1">The sequence shown here is derived from an EMBL/GenBank/DDBJ whole genome shotgun (WGS) entry which is preliminary data.</text>
</comment>
<dbReference type="EMBL" id="QGKX02001290">
    <property type="protein sequence ID" value="KAF3539187.1"/>
    <property type="molecule type" value="Genomic_DNA"/>
</dbReference>
<gene>
    <name evidence="1" type="ORF">F2Q69_00023661</name>
</gene>
<dbReference type="Proteomes" id="UP000712600">
    <property type="component" value="Unassembled WGS sequence"/>
</dbReference>
<evidence type="ECO:0000313" key="2">
    <source>
        <dbReference type="Proteomes" id="UP000712600"/>
    </source>
</evidence>
<protein>
    <submittedName>
        <fullName evidence="1">Uncharacterized protein</fullName>
    </submittedName>
</protein>
<name>A0A8S9QAM8_BRACR</name>
<dbReference type="AlphaFoldDB" id="A0A8S9QAM8"/>